<evidence type="ECO:0000313" key="1">
    <source>
        <dbReference type="EMBL" id="MBF9223121.1"/>
    </source>
</evidence>
<organism evidence="1 2">
    <name type="scientific">Hymenobacter ruricola</name>
    <dbReference type="NCBI Taxonomy" id="2791023"/>
    <lineage>
        <taxon>Bacteria</taxon>
        <taxon>Pseudomonadati</taxon>
        <taxon>Bacteroidota</taxon>
        <taxon>Cytophagia</taxon>
        <taxon>Cytophagales</taxon>
        <taxon>Hymenobacteraceae</taxon>
        <taxon>Hymenobacter</taxon>
    </lineage>
</organism>
<keyword evidence="2" id="KW-1185">Reference proteome</keyword>
<reference evidence="1 2" key="1">
    <citation type="submission" date="2020-11" db="EMBL/GenBank/DDBJ databases">
        <authorList>
            <person name="Kim M.K."/>
        </authorList>
    </citation>
    <scope>NUCLEOTIDE SEQUENCE [LARGE SCALE GENOMIC DNA]</scope>
    <source>
        <strain evidence="1 2">BT662</strain>
    </source>
</reference>
<evidence type="ECO:0008006" key="3">
    <source>
        <dbReference type="Google" id="ProtNLM"/>
    </source>
</evidence>
<proteinExistence type="predicted"/>
<protein>
    <recommendedName>
        <fullName evidence="3">Antitoxin</fullName>
    </recommendedName>
</protein>
<dbReference type="Proteomes" id="UP000618931">
    <property type="component" value="Unassembled WGS sequence"/>
</dbReference>
<sequence length="75" mass="8242">MSITLELSDEVTQQAEQYARQQGRSLAALVEEYLRQVVAKPAATQPLAPAVAELYGILSLPADFDYKTQRDESAS</sequence>
<dbReference type="RefSeq" id="WP_196294567.1">
    <property type="nucleotide sequence ID" value="NZ_JADQDM010000012.1"/>
</dbReference>
<dbReference type="Pfam" id="PF19891">
    <property type="entry name" value="DUF6364"/>
    <property type="match status" value="1"/>
</dbReference>
<name>A0ABS0I828_9BACT</name>
<dbReference type="SUPFAM" id="SSF47598">
    <property type="entry name" value="Ribbon-helix-helix"/>
    <property type="match status" value="1"/>
</dbReference>
<gene>
    <name evidence="1" type="ORF">I2H31_18605</name>
</gene>
<comment type="caution">
    <text evidence="1">The sequence shown here is derived from an EMBL/GenBank/DDBJ whole genome shotgun (WGS) entry which is preliminary data.</text>
</comment>
<accession>A0ABS0I828</accession>
<dbReference type="InterPro" id="IPR045944">
    <property type="entry name" value="DUF6364"/>
</dbReference>
<dbReference type="InterPro" id="IPR010985">
    <property type="entry name" value="Ribbon_hlx_hlx"/>
</dbReference>
<dbReference type="EMBL" id="JADQDM010000012">
    <property type="protein sequence ID" value="MBF9223121.1"/>
    <property type="molecule type" value="Genomic_DNA"/>
</dbReference>
<evidence type="ECO:0000313" key="2">
    <source>
        <dbReference type="Proteomes" id="UP000618931"/>
    </source>
</evidence>